<feature type="active site" description="Proton donor" evidence="3 4">
    <location>
        <position position="110"/>
    </location>
</feature>
<keyword evidence="9" id="KW-1185">Reference proteome</keyword>
<dbReference type="SUPFAM" id="SSF52304">
    <property type="entry name" value="Type II 3-dehydroquinate dehydratase"/>
    <property type="match status" value="1"/>
</dbReference>
<feature type="binding site" evidence="3 5">
    <location>
        <position position="84"/>
    </location>
    <ligand>
        <name>substrate</name>
    </ligand>
</feature>
<accession>A0A4U7L3T7</accession>
<dbReference type="NCBIfam" id="NF003806">
    <property type="entry name" value="PRK05395.1-3"/>
    <property type="match status" value="1"/>
</dbReference>
<keyword evidence="7" id="KW-1133">Transmembrane helix</keyword>
<evidence type="ECO:0000256" key="1">
    <source>
        <dbReference type="ARBA" id="ARBA00022911"/>
    </source>
</evidence>
<evidence type="ECO:0000256" key="6">
    <source>
        <dbReference type="PIRSR" id="PIRSR001399-3"/>
    </source>
</evidence>
<dbReference type="InterPro" id="IPR018509">
    <property type="entry name" value="DHquinase_II_CS"/>
</dbReference>
<evidence type="ECO:0000313" key="8">
    <source>
        <dbReference type="EMBL" id="TKY90072.1"/>
    </source>
</evidence>
<dbReference type="UniPathway" id="UPA00088">
    <property type="reaction ID" value="UER00178"/>
</dbReference>
<comment type="caution">
    <text evidence="8">The sequence shown here is derived from an EMBL/GenBank/DDBJ whole genome shotgun (WGS) entry which is preliminary data.</text>
</comment>
<dbReference type="CDD" id="cd00466">
    <property type="entry name" value="DHQase_II"/>
    <property type="match status" value="1"/>
</dbReference>
<feature type="transmembrane region" description="Helical" evidence="7">
    <location>
        <begin position="129"/>
        <end position="150"/>
    </location>
</feature>
<dbReference type="PROSITE" id="PS01029">
    <property type="entry name" value="DEHYDROQUINASE_II"/>
    <property type="match status" value="1"/>
</dbReference>
<comment type="similarity">
    <text evidence="3">Belongs to the type-II 3-dehydroquinase family.</text>
</comment>
<keyword evidence="7" id="KW-0812">Transmembrane</keyword>
<gene>
    <name evidence="8" type="ORF">EX895_000070</name>
</gene>
<evidence type="ECO:0000256" key="4">
    <source>
        <dbReference type="PIRSR" id="PIRSR001399-1"/>
    </source>
</evidence>
<dbReference type="HAMAP" id="MF_00169">
    <property type="entry name" value="AroQ"/>
    <property type="match status" value="1"/>
</dbReference>
<protein>
    <recommendedName>
        <fullName evidence="3">Catabolic 3-dehydroquinase</fullName>
        <shortName evidence="3">cDHQase</shortName>
        <ecNumber evidence="3">4.2.1.10</ecNumber>
    </recommendedName>
    <alternativeName>
        <fullName evidence="3">3-dehydroquinate dehydratase</fullName>
    </alternativeName>
</protein>
<dbReference type="GO" id="GO:0003855">
    <property type="term" value="F:3-dehydroquinate dehydratase activity"/>
    <property type="evidence" value="ECO:0007669"/>
    <property type="project" value="UniProtKB-UniRule"/>
</dbReference>
<evidence type="ECO:0000256" key="7">
    <source>
        <dbReference type="SAM" id="Phobius"/>
    </source>
</evidence>
<organism evidence="8 9">
    <name type="scientific">Sporisorium graminicola</name>
    <dbReference type="NCBI Taxonomy" id="280036"/>
    <lineage>
        <taxon>Eukaryota</taxon>
        <taxon>Fungi</taxon>
        <taxon>Dikarya</taxon>
        <taxon>Basidiomycota</taxon>
        <taxon>Ustilaginomycotina</taxon>
        <taxon>Ustilaginomycetes</taxon>
        <taxon>Ustilaginales</taxon>
        <taxon>Ustilaginaceae</taxon>
        <taxon>Sporisorium</taxon>
    </lineage>
</organism>
<dbReference type="GeneID" id="40722965"/>
<comment type="function">
    <text evidence="3">Is involved in the catabolism of quinate. Allows the utilization of quinate as carbon source via the beta-ketoadipate pathway.</text>
</comment>
<dbReference type="InterPro" id="IPR036441">
    <property type="entry name" value="DHquinase_II_sf"/>
</dbReference>
<dbReference type="Proteomes" id="UP000306050">
    <property type="component" value="Chromosome SGRAM_1"/>
</dbReference>
<dbReference type="InterPro" id="IPR001874">
    <property type="entry name" value="DHquinase_II"/>
</dbReference>
<evidence type="ECO:0000256" key="5">
    <source>
        <dbReference type="PIRSR" id="PIRSR001399-2"/>
    </source>
</evidence>
<feature type="binding site" evidence="3 5">
    <location>
        <position position="90"/>
    </location>
    <ligand>
        <name>substrate</name>
    </ligand>
</feature>
<dbReference type="NCBIfam" id="NF003807">
    <property type="entry name" value="PRK05395.1-4"/>
    <property type="match status" value="1"/>
</dbReference>
<dbReference type="NCBIfam" id="NF003805">
    <property type="entry name" value="PRK05395.1-2"/>
    <property type="match status" value="1"/>
</dbReference>
<dbReference type="NCBIfam" id="TIGR01088">
    <property type="entry name" value="aroQ"/>
    <property type="match status" value="1"/>
</dbReference>
<evidence type="ECO:0000256" key="3">
    <source>
        <dbReference type="HAMAP-Rule" id="MF_03136"/>
    </source>
</evidence>
<dbReference type="KEGG" id="sgra:EX895_000070"/>
<dbReference type="PIRSF" id="PIRSF001399">
    <property type="entry name" value="DHquinase_II"/>
    <property type="match status" value="1"/>
</dbReference>
<keyword evidence="2 3" id="KW-0456">Lyase</keyword>
<name>A0A4U7L3T7_9BASI</name>
<dbReference type="OrthoDB" id="8191625at2759"/>
<dbReference type="Gene3D" id="3.40.50.9100">
    <property type="entry name" value="Dehydroquinase, class II"/>
    <property type="match status" value="1"/>
</dbReference>
<dbReference type="EMBL" id="SRRM01000002">
    <property type="protein sequence ID" value="TKY90072.1"/>
    <property type="molecule type" value="Genomic_DNA"/>
</dbReference>
<feature type="site" description="Transition state stabilizer" evidence="3 6">
    <location>
        <position position="27"/>
    </location>
</feature>
<comment type="pathway">
    <text evidence="3">Aromatic compound metabolism; 3,4-dihydroxybenzoate biosynthesis; 3,4-dihydroxybenzoate from 3-dehydroquinate: step 1/2.</text>
</comment>
<dbReference type="RefSeq" id="XP_029742057.1">
    <property type="nucleotide sequence ID" value="XM_029880671.1"/>
</dbReference>
<comment type="subunit">
    <text evidence="3">Homododecamer. Adopts a ring-like structure, composed of an arrangement of two hexameric rings stacked on top of one another.</text>
</comment>
<dbReference type="Pfam" id="PF01220">
    <property type="entry name" value="DHquinase_II"/>
    <property type="match status" value="1"/>
</dbReference>
<feature type="binding site" evidence="3 5">
    <location>
        <position position="97"/>
    </location>
    <ligand>
        <name>substrate</name>
    </ligand>
</feature>
<feature type="binding site" evidence="3 5">
    <location>
        <position position="121"/>
    </location>
    <ligand>
        <name>substrate</name>
    </ligand>
</feature>
<comment type="catalytic activity">
    <reaction evidence="3">
        <text>3-dehydroquinate = 3-dehydroshikimate + H2O</text>
        <dbReference type="Rhea" id="RHEA:21096"/>
        <dbReference type="ChEBI" id="CHEBI:15377"/>
        <dbReference type="ChEBI" id="CHEBI:16630"/>
        <dbReference type="ChEBI" id="CHEBI:32364"/>
        <dbReference type="EC" id="4.2.1.10"/>
    </reaction>
</comment>
<feature type="binding site" evidence="3 5">
    <location>
        <begin position="111"/>
        <end position="112"/>
    </location>
    <ligand>
        <name>substrate</name>
    </ligand>
</feature>
<evidence type="ECO:0000313" key="9">
    <source>
        <dbReference type="Proteomes" id="UP000306050"/>
    </source>
</evidence>
<dbReference type="GO" id="GO:0019631">
    <property type="term" value="P:quinate catabolic process"/>
    <property type="evidence" value="ECO:0007669"/>
    <property type="project" value="TreeGrafter"/>
</dbReference>
<dbReference type="GO" id="GO:0046279">
    <property type="term" value="P:3,4-dihydroxybenzoate biosynthetic process"/>
    <property type="evidence" value="ECO:0007669"/>
    <property type="project" value="UniProtKB-UniRule"/>
</dbReference>
<dbReference type="PANTHER" id="PTHR21272">
    <property type="entry name" value="CATABOLIC 3-DEHYDROQUINASE"/>
    <property type="match status" value="1"/>
</dbReference>
<feature type="active site" description="Proton acceptor" evidence="3 4">
    <location>
        <position position="32"/>
    </location>
</feature>
<reference evidence="8 9" key="1">
    <citation type="submission" date="2019-05" db="EMBL/GenBank/DDBJ databases">
        <title>Sporisorium graminicola CBS 10092 draft sequencing and annotation.</title>
        <authorList>
            <person name="Solano-Gonzalez S."/>
            <person name="Caddick M.X."/>
            <person name="Darby A."/>
        </authorList>
    </citation>
    <scope>NUCLEOTIDE SEQUENCE [LARGE SCALE GENOMIC DNA]</scope>
    <source>
        <strain evidence="8 9">CBS 10092</strain>
    </source>
</reference>
<keyword evidence="7" id="KW-0472">Membrane</keyword>
<sequence>MTTAQSSSSKHSILLINGPNLNLLGTREPEKYGSETLEDIEGKARQQCDGLGYDFEGFQSNHEGAIIDRIHAARTDGTTAIIINAGAYTHTSVAIRDALSGVRVPFIEVHISNVHARESFRHHSYLSDIANGVIVGLGTFGYTAAIWSVADKLKRGGFS</sequence>
<dbReference type="PANTHER" id="PTHR21272:SF3">
    <property type="entry name" value="CATABOLIC 3-DEHYDROQUINASE"/>
    <property type="match status" value="1"/>
</dbReference>
<dbReference type="AlphaFoldDB" id="A0A4U7L3T7"/>
<evidence type="ECO:0000256" key="2">
    <source>
        <dbReference type="ARBA" id="ARBA00023239"/>
    </source>
</evidence>
<keyword evidence="1 3" id="KW-0672">Quinate metabolism</keyword>
<dbReference type="EC" id="4.2.1.10" evidence="3"/>
<dbReference type="NCBIfam" id="NF003804">
    <property type="entry name" value="PRK05395.1-1"/>
    <property type="match status" value="1"/>
</dbReference>
<proteinExistence type="inferred from homology"/>